<sequence length="246" mass="26136">MKRLAIWLGLAGLGLTTFLIGLVCYFPAAAVIPRLSLFIPSHIQLDWQGIGGTLLDGRVQRLEIAIGNGWPIGVGPIGWHIESPGRLQLALGAPQTAWQLSVQPELGRLAWQVKGGSLAVLDARATPLALQHPLTGRFSGRLQFWTGGGKCLSSQGSLTSPALGMQLPDPVPLGEGLLQLSCDGADAPNWQLALKDGQQLDLALSNEGTQAVLVRGYLSPEHPLTPYWQLLGPDAGSGDIKVRMLP</sequence>
<keyword evidence="4" id="KW-1185">Reference proteome</keyword>
<dbReference type="Proteomes" id="UP000184123">
    <property type="component" value="Unassembled WGS sequence"/>
</dbReference>
<dbReference type="STRING" id="44933.SAMN05660971_04094"/>
<dbReference type="Proteomes" id="UP000321726">
    <property type="component" value="Unassembled WGS sequence"/>
</dbReference>
<dbReference type="RefSeq" id="WP_073437072.1">
    <property type="nucleotide sequence ID" value="NZ_BJXU01000158.1"/>
</dbReference>
<evidence type="ECO:0000313" key="3">
    <source>
        <dbReference type="Proteomes" id="UP000184123"/>
    </source>
</evidence>
<organism evidence="2 3">
    <name type="scientific">Halomonas cupida</name>
    <dbReference type="NCBI Taxonomy" id="44933"/>
    <lineage>
        <taxon>Bacteria</taxon>
        <taxon>Pseudomonadati</taxon>
        <taxon>Pseudomonadota</taxon>
        <taxon>Gammaproteobacteria</taxon>
        <taxon>Oceanospirillales</taxon>
        <taxon>Halomonadaceae</taxon>
        <taxon>Halomonas</taxon>
    </lineage>
</organism>
<protein>
    <recommendedName>
        <fullName evidence="5">General secretion pathway protein N</fullName>
    </recommendedName>
</protein>
<accession>A0A1M7M8G5</accession>
<evidence type="ECO:0000313" key="4">
    <source>
        <dbReference type="Proteomes" id="UP000321726"/>
    </source>
</evidence>
<evidence type="ECO:0000313" key="2">
    <source>
        <dbReference type="EMBL" id="SHM86563.1"/>
    </source>
</evidence>
<reference evidence="1 4" key="2">
    <citation type="submission" date="2019-07" db="EMBL/GenBank/DDBJ databases">
        <title>Whole genome shotgun sequence of Halomonas cupida NBRC 102219.</title>
        <authorList>
            <person name="Hosoyama A."/>
            <person name="Uohara A."/>
            <person name="Ohji S."/>
            <person name="Ichikawa N."/>
        </authorList>
    </citation>
    <scope>NUCLEOTIDE SEQUENCE [LARGE SCALE GENOMIC DNA]</scope>
    <source>
        <strain evidence="1 4">NBRC 102219</strain>
    </source>
</reference>
<dbReference type="EMBL" id="FRCA01000016">
    <property type="protein sequence ID" value="SHM86563.1"/>
    <property type="molecule type" value="Genomic_DNA"/>
</dbReference>
<reference evidence="2 3" key="1">
    <citation type="submission" date="2016-11" db="EMBL/GenBank/DDBJ databases">
        <authorList>
            <person name="Jaros S."/>
            <person name="Januszkiewicz K."/>
            <person name="Wedrychowicz H."/>
        </authorList>
    </citation>
    <scope>NUCLEOTIDE SEQUENCE [LARGE SCALE GENOMIC DNA]</scope>
    <source>
        <strain evidence="2 3">DSM 4740</strain>
    </source>
</reference>
<evidence type="ECO:0000313" key="1">
    <source>
        <dbReference type="EMBL" id="GEN25689.1"/>
    </source>
</evidence>
<dbReference type="OrthoDB" id="6158015at2"/>
<dbReference type="EMBL" id="BJXU01000158">
    <property type="protein sequence ID" value="GEN25689.1"/>
    <property type="molecule type" value="Genomic_DNA"/>
</dbReference>
<proteinExistence type="predicted"/>
<gene>
    <name evidence="1" type="ORF">HCU01_36380</name>
    <name evidence="2" type="ORF">SAMN05660971_04094</name>
</gene>
<evidence type="ECO:0008006" key="5">
    <source>
        <dbReference type="Google" id="ProtNLM"/>
    </source>
</evidence>
<name>A0A1M7M8G5_9GAMM</name>
<dbReference type="AlphaFoldDB" id="A0A1M7M8G5"/>